<dbReference type="Proteomes" id="UP001151081">
    <property type="component" value="Unassembled WGS sequence"/>
</dbReference>
<gene>
    <name evidence="2" type="ORF">KEG57_44675</name>
</gene>
<dbReference type="RefSeq" id="WP_272424881.1">
    <property type="nucleotide sequence ID" value="NZ_JAGTJJ010000056.1"/>
</dbReference>
<feature type="signal peptide" evidence="1">
    <location>
        <begin position="1"/>
        <end position="22"/>
    </location>
</feature>
<name>A0A9X3XEP0_9BACT</name>
<protein>
    <submittedName>
        <fullName evidence="2">Uncharacterized protein</fullName>
    </submittedName>
</protein>
<accession>A0A9X3XEP0</accession>
<evidence type="ECO:0000256" key="1">
    <source>
        <dbReference type="SAM" id="SignalP"/>
    </source>
</evidence>
<proteinExistence type="predicted"/>
<keyword evidence="3" id="KW-1185">Reference proteome</keyword>
<reference evidence="2 3" key="1">
    <citation type="submission" date="2021-04" db="EMBL/GenBank/DDBJ databases">
        <title>Genome analysis of Polyangium sp.</title>
        <authorList>
            <person name="Li Y."/>
            <person name="Wang J."/>
        </authorList>
    </citation>
    <scope>NUCLEOTIDE SEQUENCE [LARGE SCALE GENOMIC DNA]</scope>
    <source>
        <strain evidence="2 3">SDU14</strain>
    </source>
</reference>
<sequence length="187" mass="18664">MKRLLIMAALCALGQLGCSSEAGDNSSSNDDGSSSNDDSCSASDPCTSGTCVYPPGDCSSNAKGSCVEILQCDGPPPGPACQCDGTVLENPDAMCSPSGPRPTAALCQTGTFACGDITCKRNLEVCVATSGGAMPTTTHACVALDEINNTCVNGIPDCACLQPAECGGAPCCSADADHQETITLNAP</sequence>
<feature type="chain" id="PRO_5040942228" evidence="1">
    <location>
        <begin position="23"/>
        <end position="187"/>
    </location>
</feature>
<keyword evidence="1" id="KW-0732">Signal</keyword>
<dbReference type="EMBL" id="JAGTJJ010000056">
    <property type="protein sequence ID" value="MDC3987643.1"/>
    <property type="molecule type" value="Genomic_DNA"/>
</dbReference>
<organism evidence="2 3">
    <name type="scientific">Polyangium jinanense</name>
    <dbReference type="NCBI Taxonomy" id="2829994"/>
    <lineage>
        <taxon>Bacteria</taxon>
        <taxon>Pseudomonadati</taxon>
        <taxon>Myxococcota</taxon>
        <taxon>Polyangia</taxon>
        <taxon>Polyangiales</taxon>
        <taxon>Polyangiaceae</taxon>
        <taxon>Polyangium</taxon>
    </lineage>
</organism>
<dbReference type="AlphaFoldDB" id="A0A9X3XEP0"/>
<evidence type="ECO:0000313" key="2">
    <source>
        <dbReference type="EMBL" id="MDC3987643.1"/>
    </source>
</evidence>
<comment type="caution">
    <text evidence="2">The sequence shown here is derived from an EMBL/GenBank/DDBJ whole genome shotgun (WGS) entry which is preliminary data.</text>
</comment>
<evidence type="ECO:0000313" key="3">
    <source>
        <dbReference type="Proteomes" id="UP001151081"/>
    </source>
</evidence>